<name>A0ABT7CTJ1_9BACT</name>
<organism evidence="1 2">
    <name type="scientific">Xanthocytophaga flava</name>
    <dbReference type="NCBI Taxonomy" id="3048013"/>
    <lineage>
        <taxon>Bacteria</taxon>
        <taxon>Pseudomonadati</taxon>
        <taxon>Bacteroidota</taxon>
        <taxon>Cytophagia</taxon>
        <taxon>Cytophagales</taxon>
        <taxon>Rhodocytophagaceae</taxon>
        <taxon>Xanthocytophaga</taxon>
    </lineage>
</organism>
<protein>
    <submittedName>
        <fullName evidence="1">Uncharacterized protein</fullName>
    </submittedName>
</protein>
<sequence length="188" mass="21498">MKTGEYYLQGAMEVGSGLWIKPDFTFEFFYSYGMIDRIANGKWEQKGGHLVLNNTPKPEKDFILVSSSKKTQKQLVIQISDPNKMVVRSVYCQLQTRSGMVLEGSSDAHGVIVFDTAEPLSIALIHEFWPDRYSVFEIANPEENYFEFTIEPRIVDVEFSDLTLQIGDNMLQGPHPLLKGQEWTYVMS</sequence>
<reference evidence="1 2" key="1">
    <citation type="submission" date="2023-05" db="EMBL/GenBank/DDBJ databases">
        <authorList>
            <person name="Zhang X."/>
        </authorList>
    </citation>
    <scope>NUCLEOTIDE SEQUENCE [LARGE SCALE GENOMIC DNA]</scope>
    <source>
        <strain evidence="1 2">DM2B3-1</strain>
    </source>
</reference>
<comment type="caution">
    <text evidence="1">The sequence shown here is derived from an EMBL/GenBank/DDBJ whole genome shotgun (WGS) entry which is preliminary data.</text>
</comment>
<dbReference type="RefSeq" id="WP_314002320.1">
    <property type="nucleotide sequence ID" value="NZ_JASJOR010000004.1"/>
</dbReference>
<proteinExistence type="predicted"/>
<gene>
    <name evidence="1" type="ORF">QNI19_29190</name>
</gene>
<accession>A0ABT7CTJ1</accession>
<keyword evidence="2" id="KW-1185">Reference proteome</keyword>
<dbReference type="Proteomes" id="UP001228581">
    <property type="component" value="Unassembled WGS sequence"/>
</dbReference>
<evidence type="ECO:0000313" key="2">
    <source>
        <dbReference type="Proteomes" id="UP001228581"/>
    </source>
</evidence>
<dbReference type="EMBL" id="JASJOT010000028">
    <property type="protein sequence ID" value="MDJ1497048.1"/>
    <property type="molecule type" value="Genomic_DNA"/>
</dbReference>
<evidence type="ECO:0000313" key="1">
    <source>
        <dbReference type="EMBL" id="MDJ1497048.1"/>
    </source>
</evidence>